<organism evidence="3 4">
    <name type="scientific">Trametes coccinea (strain BRFM310)</name>
    <name type="common">Pycnoporus coccineus</name>
    <dbReference type="NCBI Taxonomy" id="1353009"/>
    <lineage>
        <taxon>Eukaryota</taxon>
        <taxon>Fungi</taxon>
        <taxon>Dikarya</taxon>
        <taxon>Basidiomycota</taxon>
        <taxon>Agaricomycotina</taxon>
        <taxon>Agaricomycetes</taxon>
        <taxon>Polyporales</taxon>
        <taxon>Polyporaceae</taxon>
        <taxon>Trametes</taxon>
    </lineage>
</organism>
<accession>A0A1Y2IPD6</accession>
<dbReference type="EMBL" id="KZ084102">
    <property type="protein sequence ID" value="OSD02957.1"/>
    <property type="molecule type" value="Genomic_DNA"/>
</dbReference>
<keyword evidence="4" id="KW-1185">Reference proteome</keyword>
<reference evidence="3 4" key="1">
    <citation type="journal article" date="2015" name="Biotechnol. Biofuels">
        <title>Enhanced degradation of softwood versus hardwood by the white-rot fungus Pycnoporus coccineus.</title>
        <authorList>
            <person name="Couturier M."/>
            <person name="Navarro D."/>
            <person name="Chevret D."/>
            <person name="Henrissat B."/>
            <person name="Piumi F."/>
            <person name="Ruiz-Duenas F.J."/>
            <person name="Martinez A.T."/>
            <person name="Grigoriev I.V."/>
            <person name="Riley R."/>
            <person name="Lipzen A."/>
            <person name="Berrin J.G."/>
            <person name="Master E.R."/>
            <person name="Rosso M.N."/>
        </authorList>
    </citation>
    <scope>NUCLEOTIDE SEQUENCE [LARGE SCALE GENOMIC DNA]</scope>
    <source>
        <strain evidence="3 4">BRFM310</strain>
    </source>
</reference>
<dbReference type="OrthoDB" id="5122891at2759"/>
<protein>
    <submittedName>
        <fullName evidence="3">HET-domain-containing protein</fullName>
    </submittedName>
</protein>
<dbReference type="Proteomes" id="UP000193067">
    <property type="component" value="Unassembled WGS sequence"/>
</dbReference>
<dbReference type="PANTHER" id="PTHR10622">
    <property type="entry name" value="HET DOMAIN-CONTAINING PROTEIN"/>
    <property type="match status" value="1"/>
</dbReference>
<dbReference type="InterPro" id="IPR010730">
    <property type="entry name" value="HET"/>
</dbReference>
<sequence>MWLLDTQDGTFHHIDRPREHRYAILSHCWQPTGEQSYQDLVAIQASANKKRSWHSRYTSPLRRNLNVSSSALTRASAKVRECCALAQKHGYRSVWIDSCCIDKTSSTELSEAINSMYEWYAAADVCFAYLEDVSDDHDPRLKDSKFRRSRWFKRGWTLQELIAPAVVIFLSKEWRPLGTKASLADLVEDITGINRMVLTHEEPLDSVSVARRMSWAAKRQTTREEDKAYSLMGIFGVNMPTIYGEGSNAFVRLQEVILKHVPDQSIFAWGPLLRDDDVLYRNLGPHSVSDDSRYWQSRNLFAWSPDAFVNCADVSSIPPAGFQKRVGIPLNFSEYAITSQGMRTQLPVIPIHHSSTKTTYLALLGCQDGQGRLIALLLYPQLDVVGRFYVGHYIGRPQSPPNSYFRAVALSDSHLGVSQQPVEVMEICVPYRPTLVAQRSPLRVPSLPTFTCPCDVVVPTWQIASLTAAGFSASMVADDNTAQITEFTPPHHAALVLTSKDETIHIRMGRCQCRGRFLSVSVTGLNVRANAPLRTILEPLASGMPYSPSPTQAFAARCPADHVAAWENGSKEFGYSTRRVRLTFTMWMARADVYSLGIEIGALEPAEHEQR</sequence>
<dbReference type="AlphaFoldDB" id="A0A1Y2IPD6"/>
<dbReference type="Pfam" id="PF06985">
    <property type="entry name" value="HET"/>
    <property type="match status" value="1"/>
</dbReference>
<evidence type="ECO:0000313" key="4">
    <source>
        <dbReference type="Proteomes" id="UP000193067"/>
    </source>
</evidence>
<gene>
    <name evidence="3" type="ORF">PYCCODRAFT_276472</name>
</gene>
<evidence type="ECO:0000259" key="2">
    <source>
        <dbReference type="Pfam" id="PF26640"/>
    </source>
</evidence>
<dbReference type="InterPro" id="IPR058525">
    <property type="entry name" value="DUF8212"/>
</dbReference>
<feature type="domain" description="Heterokaryon incompatibility" evidence="1">
    <location>
        <begin position="22"/>
        <end position="141"/>
    </location>
</feature>
<name>A0A1Y2IPD6_TRAC3</name>
<feature type="domain" description="DUF8212" evidence="2">
    <location>
        <begin position="248"/>
        <end position="373"/>
    </location>
</feature>
<dbReference type="STRING" id="1353009.A0A1Y2IPD6"/>
<evidence type="ECO:0000259" key="1">
    <source>
        <dbReference type="Pfam" id="PF06985"/>
    </source>
</evidence>
<dbReference type="Pfam" id="PF26640">
    <property type="entry name" value="DUF8212"/>
    <property type="match status" value="1"/>
</dbReference>
<proteinExistence type="predicted"/>
<evidence type="ECO:0000313" key="3">
    <source>
        <dbReference type="EMBL" id="OSD02957.1"/>
    </source>
</evidence>
<dbReference type="PANTHER" id="PTHR10622:SF10">
    <property type="entry name" value="HET DOMAIN-CONTAINING PROTEIN"/>
    <property type="match status" value="1"/>
</dbReference>